<dbReference type="InterPro" id="IPR050266">
    <property type="entry name" value="AB_hydrolase_sf"/>
</dbReference>
<sequence>MSDESGAALVAGGSVPAGALHVESEGPTDARTIVFLHGGSVSGWMWAPQRAGLQEFHHLVPDLPGYGGSREVPWRTIVETADRVADVIRDRAHLDEDGRARADVVGLSLGALVGAVLASRHPELVRSALLTGAPLRGLGLVMSWLSRVQLRLWSTAAYWRTRGRHYRVPSEAMAGFIESGIGIDPSSARRVVHQVNEGIEPMLPAVADAPVPLLGLAGARESRRIRSALGAIAEAPRSTVRLAPRMHHLWNLEDPALFTEVVRAWVAQGAVHARLEPVPRALLRPPRRGRSGRS</sequence>
<dbReference type="AlphaFoldDB" id="A0A9E8SC42"/>
<protein>
    <submittedName>
        <fullName evidence="2">Alpha/beta hydrolase</fullName>
    </submittedName>
</protein>
<dbReference type="GO" id="GO:0016787">
    <property type="term" value="F:hydrolase activity"/>
    <property type="evidence" value="ECO:0007669"/>
    <property type="project" value="UniProtKB-KW"/>
</dbReference>
<keyword evidence="3" id="KW-1185">Reference proteome</keyword>
<dbReference type="PANTHER" id="PTHR43798">
    <property type="entry name" value="MONOACYLGLYCEROL LIPASE"/>
    <property type="match status" value="1"/>
</dbReference>
<dbReference type="Proteomes" id="UP001164706">
    <property type="component" value="Chromosome"/>
</dbReference>
<dbReference type="RefSeq" id="WP_267782124.1">
    <property type="nucleotide sequence ID" value="NZ_CP113089.1"/>
</dbReference>
<dbReference type="Pfam" id="PF12697">
    <property type="entry name" value="Abhydrolase_6"/>
    <property type="match status" value="1"/>
</dbReference>
<evidence type="ECO:0000313" key="2">
    <source>
        <dbReference type="EMBL" id="WAB82192.1"/>
    </source>
</evidence>
<dbReference type="Gene3D" id="3.40.50.1820">
    <property type="entry name" value="alpha/beta hydrolase"/>
    <property type="match status" value="1"/>
</dbReference>
<dbReference type="GO" id="GO:0016020">
    <property type="term" value="C:membrane"/>
    <property type="evidence" value="ECO:0007669"/>
    <property type="project" value="TreeGrafter"/>
</dbReference>
<keyword evidence="2" id="KW-0378">Hydrolase</keyword>
<name>A0A9E8SC42_9MICO</name>
<evidence type="ECO:0000259" key="1">
    <source>
        <dbReference type="Pfam" id="PF12697"/>
    </source>
</evidence>
<dbReference type="InterPro" id="IPR029058">
    <property type="entry name" value="AB_hydrolase_fold"/>
</dbReference>
<dbReference type="EMBL" id="CP113089">
    <property type="protein sequence ID" value="WAB82192.1"/>
    <property type="molecule type" value="Genomic_DNA"/>
</dbReference>
<evidence type="ECO:0000313" key="3">
    <source>
        <dbReference type="Proteomes" id="UP001164706"/>
    </source>
</evidence>
<organism evidence="2 3">
    <name type="scientific">Microcella daejeonensis</name>
    <dbReference type="NCBI Taxonomy" id="2994971"/>
    <lineage>
        <taxon>Bacteria</taxon>
        <taxon>Bacillati</taxon>
        <taxon>Actinomycetota</taxon>
        <taxon>Actinomycetes</taxon>
        <taxon>Micrococcales</taxon>
        <taxon>Microbacteriaceae</taxon>
        <taxon>Microcella</taxon>
    </lineage>
</organism>
<proteinExistence type="predicted"/>
<feature type="domain" description="AB hydrolase-1" evidence="1">
    <location>
        <begin position="33"/>
        <end position="259"/>
    </location>
</feature>
<dbReference type="SUPFAM" id="SSF53474">
    <property type="entry name" value="alpha/beta-Hydrolases"/>
    <property type="match status" value="1"/>
</dbReference>
<dbReference type="InterPro" id="IPR000073">
    <property type="entry name" value="AB_hydrolase_1"/>
</dbReference>
<dbReference type="KEGG" id="mdb:OVN18_04070"/>
<reference evidence="2" key="1">
    <citation type="submission" date="2022-11" db="EMBL/GenBank/DDBJ databases">
        <title>Description of Microcella daejonensis nov. sp, isolated from riverside soil.</title>
        <authorList>
            <person name="Molina K.M."/>
            <person name="Kim S.B."/>
        </authorList>
    </citation>
    <scope>NUCLEOTIDE SEQUENCE</scope>
    <source>
        <strain evidence="2">MMS21-STM12</strain>
    </source>
</reference>
<gene>
    <name evidence="2" type="ORF">OVN18_04070</name>
</gene>
<accession>A0A9E8SC42</accession>
<dbReference type="PANTHER" id="PTHR43798:SF33">
    <property type="entry name" value="HYDROLASE, PUTATIVE (AFU_ORTHOLOGUE AFUA_2G14860)-RELATED"/>
    <property type="match status" value="1"/>
</dbReference>